<dbReference type="PRINTS" id="PR00369">
    <property type="entry name" value="FLAVODOXIN"/>
</dbReference>
<sequence>MARALIIFGSTTGNTENTAERIGGILSAKGLEVTVENVSDVTLGNESDYDLVLYGCSTWGEDEIELQDDFIDYYEAMDKAALSGKKVGVFGCGDSAYTYFCGAVDAIEEKVRQIGGKLVAEGLKIDGEPDDYEAEIDAWAEQVAAA</sequence>
<dbReference type="PROSITE" id="PS00201">
    <property type="entry name" value="FLAVODOXIN"/>
    <property type="match status" value="1"/>
</dbReference>
<dbReference type="EMBL" id="CAADHO010000003">
    <property type="protein sequence ID" value="VFQ44520.1"/>
    <property type="molecule type" value="Genomic_DNA"/>
</dbReference>
<dbReference type="GO" id="GO:0010181">
    <property type="term" value="F:FMN binding"/>
    <property type="evidence" value="ECO:0007669"/>
    <property type="project" value="UniProtKB-UniRule"/>
</dbReference>
<organism evidence="10 11">
    <name type="scientific">Desulfoluna butyratoxydans</name>
    <dbReference type="NCBI Taxonomy" id="231438"/>
    <lineage>
        <taxon>Bacteria</taxon>
        <taxon>Pseudomonadati</taxon>
        <taxon>Thermodesulfobacteriota</taxon>
        <taxon>Desulfobacteria</taxon>
        <taxon>Desulfobacterales</taxon>
        <taxon>Desulfolunaceae</taxon>
        <taxon>Desulfoluna</taxon>
    </lineage>
</organism>
<dbReference type="InterPro" id="IPR001226">
    <property type="entry name" value="Flavodoxin_CS"/>
</dbReference>
<evidence type="ECO:0000259" key="9">
    <source>
        <dbReference type="PROSITE" id="PS50902"/>
    </source>
</evidence>
<evidence type="ECO:0000256" key="3">
    <source>
        <dbReference type="ARBA" id="ARBA00017869"/>
    </source>
</evidence>
<dbReference type="Gene3D" id="3.40.50.360">
    <property type="match status" value="1"/>
</dbReference>
<dbReference type="Proteomes" id="UP000507962">
    <property type="component" value="Unassembled WGS sequence"/>
</dbReference>
<evidence type="ECO:0000256" key="1">
    <source>
        <dbReference type="ARBA" id="ARBA00001917"/>
    </source>
</evidence>
<dbReference type="GO" id="GO:0009055">
    <property type="term" value="F:electron transfer activity"/>
    <property type="evidence" value="ECO:0007669"/>
    <property type="project" value="UniProtKB-UniRule"/>
</dbReference>
<evidence type="ECO:0000313" key="11">
    <source>
        <dbReference type="Proteomes" id="UP000507962"/>
    </source>
</evidence>
<dbReference type="NCBIfam" id="TIGR01753">
    <property type="entry name" value="flav_short"/>
    <property type="match status" value="1"/>
</dbReference>
<protein>
    <recommendedName>
        <fullName evidence="3 8">Flavodoxin</fullName>
    </recommendedName>
</protein>
<dbReference type="PANTHER" id="PTHR42809:SF1">
    <property type="entry name" value="FLAVODOXIN 1"/>
    <property type="match status" value="1"/>
</dbReference>
<dbReference type="InterPro" id="IPR008254">
    <property type="entry name" value="Flavodoxin/NO_synth"/>
</dbReference>
<keyword evidence="7 8" id="KW-0249">Electron transport</keyword>
<dbReference type="InterPro" id="IPR010087">
    <property type="entry name" value="Flav_short"/>
</dbReference>
<reference evidence="10 11" key="1">
    <citation type="submission" date="2019-03" db="EMBL/GenBank/DDBJ databases">
        <authorList>
            <person name="Nijsse B."/>
        </authorList>
    </citation>
    <scope>NUCLEOTIDE SEQUENCE [LARGE SCALE GENOMIC DNA]</scope>
    <source>
        <strain evidence="10">Desulfoluna butyratoxydans MSL71</strain>
    </source>
</reference>
<keyword evidence="5 8" id="KW-0285">Flavoprotein</keyword>
<keyword evidence="6 8" id="KW-0288">FMN</keyword>
<name>A0A4U8YLK4_9BACT</name>
<dbReference type="SUPFAM" id="SSF52218">
    <property type="entry name" value="Flavoproteins"/>
    <property type="match status" value="1"/>
</dbReference>
<evidence type="ECO:0000256" key="6">
    <source>
        <dbReference type="ARBA" id="ARBA00022643"/>
    </source>
</evidence>
<evidence type="ECO:0000256" key="8">
    <source>
        <dbReference type="RuleBase" id="RU367037"/>
    </source>
</evidence>
<keyword evidence="11" id="KW-1185">Reference proteome</keyword>
<dbReference type="PROSITE" id="PS50902">
    <property type="entry name" value="FLAVODOXIN_LIKE"/>
    <property type="match status" value="1"/>
</dbReference>
<dbReference type="RefSeq" id="WP_180140104.1">
    <property type="nucleotide sequence ID" value="NZ_CAADHO010000003.1"/>
</dbReference>
<comment type="cofactor">
    <cofactor evidence="1 8">
        <name>FMN</name>
        <dbReference type="ChEBI" id="CHEBI:58210"/>
    </cofactor>
</comment>
<evidence type="ECO:0000256" key="4">
    <source>
        <dbReference type="ARBA" id="ARBA00022448"/>
    </source>
</evidence>
<evidence type="ECO:0000313" key="10">
    <source>
        <dbReference type="EMBL" id="VFQ44520.1"/>
    </source>
</evidence>
<evidence type="ECO:0000256" key="7">
    <source>
        <dbReference type="ARBA" id="ARBA00022982"/>
    </source>
</evidence>
<feature type="domain" description="Flavodoxin-like" evidence="9">
    <location>
        <begin position="4"/>
        <end position="144"/>
    </location>
</feature>
<evidence type="ECO:0000256" key="5">
    <source>
        <dbReference type="ARBA" id="ARBA00022630"/>
    </source>
</evidence>
<evidence type="ECO:0000256" key="2">
    <source>
        <dbReference type="ARBA" id="ARBA00005267"/>
    </source>
</evidence>
<proteinExistence type="inferred from homology"/>
<comment type="similarity">
    <text evidence="2 8">Belongs to the flavodoxin family.</text>
</comment>
<keyword evidence="4 8" id="KW-0813">Transport</keyword>
<dbReference type="PANTHER" id="PTHR42809">
    <property type="entry name" value="FLAVODOXIN 2"/>
    <property type="match status" value="1"/>
</dbReference>
<dbReference type="InterPro" id="IPR050619">
    <property type="entry name" value="Flavodoxin"/>
</dbReference>
<accession>A0A4U8YLK4</accession>
<dbReference type="InterPro" id="IPR001094">
    <property type="entry name" value="Flavdoxin-like"/>
</dbReference>
<dbReference type="AlphaFoldDB" id="A0A4U8YLK4"/>
<dbReference type="InterPro" id="IPR029039">
    <property type="entry name" value="Flavoprotein-like_sf"/>
</dbReference>
<gene>
    <name evidence="10" type="ORF">MSL71_21690</name>
</gene>
<comment type="function">
    <text evidence="8">Low-potential electron donor to a number of redox enzymes.</text>
</comment>
<dbReference type="Pfam" id="PF00258">
    <property type="entry name" value="Flavodoxin_1"/>
    <property type="match status" value="1"/>
</dbReference>